<evidence type="ECO:0000256" key="1">
    <source>
        <dbReference type="SAM" id="MobiDB-lite"/>
    </source>
</evidence>
<organism evidence="2 4">
    <name type="scientific">Didymodactylos carnosus</name>
    <dbReference type="NCBI Taxonomy" id="1234261"/>
    <lineage>
        <taxon>Eukaryota</taxon>
        <taxon>Metazoa</taxon>
        <taxon>Spiralia</taxon>
        <taxon>Gnathifera</taxon>
        <taxon>Rotifera</taxon>
        <taxon>Eurotatoria</taxon>
        <taxon>Bdelloidea</taxon>
        <taxon>Philodinida</taxon>
        <taxon>Philodinidae</taxon>
        <taxon>Didymodactylos</taxon>
    </lineage>
</organism>
<evidence type="ECO:0000313" key="4">
    <source>
        <dbReference type="Proteomes" id="UP000677228"/>
    </source>
</evidence>
<name>A0A8S2FM46_9BILA</name>
<dbReference type="EMBL" id="CAJNOK010035033">
    <property type="protein sequence ID" value="CAF1509626.1"/>
    <property type="molecule type" value="Genomic_DNA"/>
</dbReference>
<dbReference type="Proteomes" id="UP000682733">
    <property type="component" value="Unassembled WGS sequence"/>
</dbReference>
<dbReference type="EMBL" id="CAJOBA010057100">
    <property type="protein sequence ID" value="CAF4297599.1"/>
    <property type="molecule type" value="Genomic_DNA"/>
</dbReference>
<dbReference type="AlphaFoldDB" id="A0A8S2FM46"/>
<evidence type="ECO:0000313" key="2">
    <source>
        <dbReference type="EMBL" id="CAF1509626.1"/>
    </source>
</evidence>
<dbReference type="Proteomes" id="UP000677228">
    <property type="component" value="Unassembled WGS sequence"/>
</dbReference>
<gene>
    <name evidence="2" type="ORF">OVA965_LOCUS37316</name>
    <name evidence="3" type="ORF">TMI583_LOCUS38388</name>
</gene>
<protein>
    <submittedName>
        <fullName evidence="2">Uncharacterized protein</fullName>
    </submittedName>
</protein>
<accession>A0A8S2FM46</accession>
<evidence type="ECO:0000313" key="3">
    <source>
        <dbReference type="EMBL" id="CAF4297599.1"/>
    </source>
</evidence>
<feature type="region of interest" description="Disordered" evidence="1">
    <location>
        <begin position="111"/>
        <end position="130"/>
    </location>
</feature>
<proteinExistence type="predicted"/>
<feature type="non-terminal residue" evidence="2">
    <location>
        <position position="1"/>
    </location>
</feature>
<sequence>IKETNEYKLLNDAIGQQDQILTFVQDVYVTVQTLEKNFSILKKSMDEDARNLSTIEKTSAAANLEAVSAMVMETPQNDDYNDESLGVSPYNSITVSQPTTASKTKIIFKSKNNIKQTSPPPSPLLSSPTSKLSLSEVTINVSI</sequence>
<reference evidence="2" key="1">
    <citation type="submission" date="2021-02" db="EMBL/GenBank/DDBJ databases">
        <authorList>
            <person name="Nowell W R."/>
        </authorList>
    </citation>
    <scope>NUCLEOTIDE SEQUENCE</scope>
</reference>
<comment type="caution">
    <text evidence="2">The sequence shown here is derived from an EMBL/GenBank/DDBJ whole genome shotgun (WGS) entry which is preliminary data.</text>
</comment>